<comment type="caution">
    <text evidence="2">The sequence shown here is derived from an EMBL/GenBank/DDBJ whole genome shotgun (WGS) entry which is preliminary data.</text>
</comment>
<proteinExistence type="predicted"/>
<dbReference type="Proteomes" id="UP000274822">
    <property type="component" value="Unassembled WGS sequence"/>
</dbReference>
<evidence type="ECO:0000256" key="1">
    <source>
        <dbReference type="SAM" id="MobiDB-lite"/>
    </source>
</evidence>
<dbReference type="EMBL" id="RBNJ01000041">
    <property type="protein sequence ID" value="RUS35540.1"/>
    <property type="molecule type" value="Genomic_DNA"/>
</dbReference>
<evidence type="ECO:0000313" key="3">
    <source>
        <dbReference type="Proteomes" id="UP000274822"/>
    </source>
</evidence>
<name>A0A433R0H9_9FUNG</name>
<feature type="region of interest" description="Disordered" evidence="1">
    <location>
        <begin position="122"/>
        <end position="152"/>
    </location>
</feature>
<feature type="region of interest" description="Disordered" evidence="1">
    <location>
        <begin position="333"/>
        <end position="379"/>
    </location>
</feature>
<feature type="compositionally biased region" description="Basic and acidic residues" evidence="1">
    <location>
        <begin position="128"/>
        <end position="140"/>
    </location>
</feature>
<dbReference type="AlphaFoldDB" id="A0A433R0H9"/>
<feature type="compositionally biased region" description="Pro residues" evidence="1">
    <location>
        <begin position="360"/>
        <end position="369"/>
    </location>
</feature>
<protein>
    <recommendedName>
        <fullName evidence="4">Collagen triple helix repeat protein</fullName>
    </recommendedName>
</protein>
<gene>
    <name evidence="2" type="ORF">BC938DRAFT_479652</name>
</gene>
<accession>A0A433R0H9</accession>
<keyword evidence="3" id="KW-1185">Reference proteome</keyword>
<sequence>MTTFYPRQTGYFNISSPPGDSFSEGFDRIQASCGLSHHDHFLPAANNSLPRILGNGDPWEIYHPAICFNPGLSRANRFAESQRKSTLRTKDGIFGADVDVEGKKVSDYWIGYVPNNTFKSSKSGDSYRYADAKSESDHNMRPRRRTDPNSPAIKTEYWRGYQTILQSNPKWMISRMSADSIFKMYIISVSGTVSLTNAGATFTVGPHYTLPTRIKLSVSRISTGVAKVSFPGLFTDKPTVVATQFWNNRFDVGGGNVLDNAVINTIDKDSSTVHVGNSASSNNLSDRDFCFIITGPYSDSVLGGDRVQNERLIRLEASCFRLEAEVAALKDQVAANRGQKGDPGERGPGGEKGERGDPGPHGPQGPPGPAGGKVSLTPTEFDSTSFVSNRINGNYTFTVAQWDTALRNHHSLGMVGDHGVDLVAMLRQLLTGGR</sequence>
<evidence type="ECO:0008006" key="4">
    <source>
        <dbReference type="Google" id="ProtNLM"/>
    </source>
</evidence>
<feature type="compositionally biased region" description="Basic and acidic residues" evidence="1">
    <location>
        <begin position="339"/>
        <end position="358"/>
    </location>
</feature>
<reference evidence="2 3" key="1">
    <citation type="journal article" date="2018" name="New Phytol.">
        <title>Phylogenomics of Endogonaceae and evolution of mycorrhizas within Mucoromycota.</title>
        <authorList>
            <person name="Chang Y."/>
            <person name="Desiro A."/>
            <person name="Na H."/>
            <person name="Sandor L."/>
            <person name="Lipzen A."/>
            <person name="Clum A."/>
            <person name="Barry K."/>
            <person name="Grigoriev I.V."/>
            <person name="Martin F.M."/>
            <person name="Stajich J.E."/>
            <person name="Smith M.E."/>
            <person name="Bonito G."/>
            <person name="Spatafora J.W."/>
        </authorList>
    </citation>
    <scope>NUCLEOTIDE SEQUENCE [LARGE SCALE GENOMIC DNA]</scope>
    <source>
        <strain evidence="2 3">AD002</strain>
    </source>
</reference>
<organism evidence="2 3">
    <name type="scientific">Jimgerdemannia flammicorona</name>
    <dbReference type="NCBI Taxonomy" id="994334"/>
    <lineage>
        <taxon>Eukaryota</taxon>
        <taxon>Fungi</taxon>
        <taxon>Fungi incertae sedis</taxon>
        <taxon>Mucoromycota</taxon>
        <taxon>Mucoromycotina</taxon>
        <taxon>Endogonomycetes</taxon>
        <taxon>Endogonales</taxon>
        <taxon>Endogonaceae</taxon>
        <taxon>Jimgerdemannia</taxon>
    </lineage>
</organism>
<evidence type="ECO:0000313" key="2">
    <source>
        <dbReference type="EMBL" id="RUS35540.1"/>
    </source>
</evidence>